<dbReference type="SUPFAM" id="SSF46785">
    <property type="entry name" value="Winged helix' DNA-binding domain"/>
    <property type="match status" value="1"/>
</dbReference>
<dbReference type="Proteomes" id="UP000015351">
    <property type="component" value="Unassembled WGS sequence"/>
</dbReference>
<name>S9Q725_9RHOB</name>
<protein>
    <submittedName>
        <fullName evidence="2">Nitrite-sensitive transcriptional repressor NsrR</fullName>
    </submittedName>
</protein>
<gene>
    <name evidence="2" type="ORF">thalar_02882</name>
</gene>
<keyword evidence="1" id="KW-0238">DNA-binding</keyword>
<dbReference type="PATRIC" id="fig|1123360.3.peg.2856"/>
<sequence length="138" mass="15093">MRLTSFTDYGLRMLMRMASAPEHIFSSAELADEFRLSRNHLAKIMQRLSGAGLIETRRGGGGGAVLAQKPMEIRLGTVVRLLEEGQPLVECLGVDGGNCVIDGRCKFKARLRSAEAAFFADLDRCTLADIALDPKPVR</sequence>
<dbReference type="EMBL" id="AONI01000015">
    <property type="protein sequence ID" value="EPX77161.1"/>
    <property type="molecule type" value="Genomic_DNA"/>
</dbReference>
<dbReference type="RefSeq" id="WP_021102232.1">
    <property type="nucleotide sequence ID" value="NZ_KE557314.1"/>
</dbReference>
<dbReference type="InterPro" id="IPR036390">
    <property type="entry name" value="WH_DNA-bd_sf"/>
</dbReference>
<evidence type="ECO:0000256" key="1">
    <source>
        <dbReference type="ARBA" id="ARBA00023125"/>
    </source>
</evidence>
<dbReference type="InterPro" id="IPR000944">
    <property type="entry name" value="Tscrpt_reg_Rrf2"/>
</dbReference>
<dbReference type="Pfam" id="PF02082">
    <property type="entry name" value="Rrf2"/>
    <property type="match status" value="1"/>
</dbReference>
<reference evidence="3" key="1">
    <citation type="journal article" date="2013" name="Stand. Genomic Sci.">
        <title>Genome sequence of the Litoreibacter arenae type strain (DSM 19593(T)), a member of the Roseobacter clade isolated from sea sand.</title>
        <authorList>
            <person name="Riedel T."/>
            <person name="Fiebig A."/>
            <person name="Petersen J."/>
            <person name="Gronow S."/>
            <person name="Kyrpides N.C."/>
            <person name="Goker M."/>
            <person name="Klenk H.P."/>
        </authorList>
    </citation>
    <scope>NUCLEOTIDE SEQUENCE [LARGE SCALE GENOMIC DNA]</scope>
    <source>
        <strain evidence="3">DSM 19593</strain>
    </source>
</reference>
<dbReference type="AlphaFoldDB" id="S9Q725"/>
<dbReference type="NCBIfam" id="TIGR00738">
    <property type="entry name" value="rrf2_super"/>
    <property type="match status" value="1"/>
</dbReference>
<dbReference type="GO" id="GO:0003677">
    <property type="term" value="F:DNA binding"/>
    <property type="evidence" value="ECO:0007669"/>
    <property type="project" value="UniProtKB-KW"/>
</dbReference>
<dbReference type="InterPro" id="IPR036388">
    <property type="entry name" value="WH-like_DNA-bd_sf"/>
</dbReference>
<dbReference type="OrthoDB" id="9795923at2"/>
<dbReference type="eggNOG" id="COG1959">
    <property type="taxonomic scope" value="Bacteria"/>
</dbReference>
<dbReference type="PROSITE" id="PS51197">
    <property type="entry name" value="HTH_RRF2_2"/>
    <property type="match status" value="1"/>
</dbReference>
<dbReference type="PANTHER" id="PTHR33221">
    <property type="entry name" value="WINGED HELIX-TURN-HELIX TRANSCRIPTIONAL REGULATOR, RRF2 FAMILY"/>
    <property type="match status" value="1"/>
</dbReference>
<dbReference type="STRING" id="1123360.thalar_02882"/>
<keyword evidence="3" id="KW-1185">Reference proteome</keyword>
<evidence type="ECO:0000313" key="3">
    <source>
        <dbReference type="Proteomes" id="UP000015351"/>
    </source>
</evidence>
<proteinExistence type="predicted"/>
<accession>S9Q725</accession>
<dbReference type="PANTHER" id="PTHR33221:SF4">
    <property type="entry name" value="HTH-TYPE TRANSCRIPTIONAL REPRESSOR NSRR"/>
    <property type="match status" value="1"/>
</dbReference>
<dbReference type="GO" id="GO:0003700">
    <property type="term" value="F:DNA-binding transcription factor activity"/>
    <property type="evidence" value="ECO:0007669"/>
    <property type="project" value="TreeGrafter"/>
</dbReference>
<organism evidence="2 3">
    <name type="scientific">Litoreibacter arenae DSM 19593</name>
    <dbReference type="NCBI Taxonomy" id="1123360"/>
    <lineage>
        <taxon>Bacteria</taxon>
        <taxon>Pseudomonadati</taxon>
        <taxon>Pseudomonadota</taxon>
        <taxon>Alphaproteobacteria</taxon>
        <taxon>Rhodobacterales</taxon>
        <taxon>Roseobacteraceae</taxon>
        <taxon>Litoreibacter</taxon>
    </lineage>
</organism>
<comment type="caution">
    <text evidence="2">The sequence shown here is derived from an EMBL/GenBank/DDBJ whole genome shotgun (WGS) entry which is preliminary data.</text>
</comment>
<dbReference type="HOGENOM" id="CLU_107144_2_1_5"/>
<dbReference type="GO" id="GO:0005829">
    <property type="term" value="C:cytosol"/>
    <property type="evidence" value="ECO:0007669"/>
    <property type="project" value="TreeGrafter"/>
</dbReference>
<evidence type="ECO:0000313" key="2">
    <source>
        <dbReference type="EMBL" id="EPX77161.1"/>
    </source>
</evidence>
<dbReference type="Gene3D" id="1.10.10.10">
    <property type="entry name" value="Winged helix-like DNA-binding domain superfamily/Winged helix DNA-binding domain"/>
    <property type="match status" value="1"/>
</dbReference>